<evidence type="ECO:0000313" key="5">
    <source>
        <dbReference type="Proteomes" id="UP000245622"/>
    </source>
</evidence>
<dbReference type="PANTHER" id="PTHR33393">
    <property type="entry name" value="POLYGLUTAMINE SYNTHESIS ACCESSORY PROTEIN RV0574C-RELATED"/>
    <property type="match status" value="1"/>
</dbReference>
<protein>
    <submittedName>
        <fullName evidence="4">Capsule biosynthesis protein CapA</fullName>
    </submittedName>
</protein>
<dbReference type="EMBL" id="LN555523">
    <property type="protein sequence ID" value="CED92970.1"/>
    <property type="molecule type" value="Genomic_DNA"/>
</dbReference>
<dbReference type="Proteomes" id="UP000245622">
    <property type="component" value="Chromosome 1"/>
</dbReference>
<dbReference type="SUPFAM" id="SSF56300">
    <property type="entry name" value="Metallo-dependent phosphatases"/>
    <property type="match status" value="1"/>
</dbReference>
<feature type="domain" description="Capsule synthesis protein CapA" evidence="3">
    <location>
        <begin position="59"/>
        <end position="301"/>
    </location>
</feature>
<feature type="transmembrane region" description="Helical" evidence="2">
    <location>
        <begin position="21"/>
        <end position="39"/>
    </location>
</feature>
<comment type="similarity">
    <text evidence="1">Belongs to the CapA family.</text>
</comment>
<dbReference type="Gene3D" id="3.60.21.10">
    <property type="match status" value="1"/>
</dbReference>
<accession>A0A1V1HYC3</accession>
<name>A0A1V1HYC3_9FIRM</name>
<dbReference type="GeneID" id="82204394"/>
<reference evidence="4 5" key="1">
    <citation type="submission" date="2014-04" db="EMBL/GenBank/DDBJ databases">
        <authorList>
            <person name="Hornung B.V."/>
        </authorList>
    </citation>
    <scope>NUCLEOTIDE SEQUENCE [LARGE SCALE GENOMIC DNA]</scope>
    <source>
        <strain evidence="4 5">CRIB</strain>
    </source>
</reference>
<keyword evidence="2" id="KW-0812">Transmembrane</keyword>
<dbReference type="KEGG" id="ril:CRIB_213"/>
<dbReference type="InterPro" id="IPR029052">
    <property type="entry name" value="Metallo-depent_PP-like"/>
</dbReference>
<organism evidence="4 5">
    <name type="scientific">Romboutsia ilealis</name>
    <dbReference type="NCBI Taxonomy" id="1115758"/>
    <lineage>
        <taxon>Bacteria</taxon>
        <taxon>Bacillati</taxon>
        <taxon>Bacillota</taxon>
        <taxon>Clostridia</taxon>
        <taxon>Peptostreptococcales</taxon>
        <taxon>Peptostreptococcaceae</taxon>
        <taxon>Romboutsia</taxon>
    </lineage>
</organism>
<dbReference type="RefSeq" id="WP_180702736.1">
    <property type="nucleotide sequence ID" value="NZ_LN555523.1"/>
</dbReference>
<keyword evidence="2" id="KW-1133">Transmembrane helix</keyword>
<sequence length="391" mass="44116">MKLKDKIQIYMKNNKEISLKKSIIITGVLFIMLLSTGYIRNNKSYNNSYSLNKEDNLFKATFVGDIMMTRSIEQVGERKGYEYFFENVSHLWKNSDYVLGNLENAVLEIDESNYNKADKEIHLATKPKAVDAIKDSGFDIVSLANNHTADYSREGVLSTINVLKDIDIKYIGAGENIKEAIKYDITEVNGIKIATIAISDVVPRSASATSEQPGILSTYYDGYIEIINKASKETDITIVVSHWGEEYTLESASNRQSELAKSFINAGADIVIGGHPHVLQPIELYKDGIIFYSLGNFIFDQGFSRTKDSMVVNYTIDSNGDGQFEIIPIRINEGKPCVTDNKFYIQRSFKLLTKLLDRSKYTIENNKLIVKSTSVDLDSIRNTELYNELNS</sequence>
<keyword evidence="5" id="KW-1185">Reference proteome</keyword>
<proteinExistence type="inferred from homology"/>
<dbReference type="InterPro" id="IPR052169">
    <property type="entry name" value="CW_Biosynth-Accessory"/>
</dbReference>
<dbReference type="AlphaFoldDB" id="A0A1V1HYC3"/>
<dbReference type="InterPro" id="IPR019079">
    <property type="entry name" value="Capsule_synth_CapA"/>
</dbReference>
<evidence type="ECO:0000259" key="3">
    <source>
        <dbReference type="SMART" id="SM00854"/>
    </source>
</evidence>
<dbReference type="SMART" id="SM00854">
    <property type="entry name" value="PGA_cap"/>
    <property type="match status" value="1"/>
</dbReference>
<evidence type="ECO:0000256" key="1">
    <source>
        <dbReference type="ARBA" id="ARBA00005662"/>
    </source>
</evidence>
<dbReference type="Pfam" id="PF09587">
    <property type="entry name" value="PGA_cap"/>
    <property type="match status" value="1"/>
</dbReference>
<evidence type="ECO:0000313" key="4">
    <source>
        <dbReference type="EMBL" id="CED92970.1"/>
    </source>
</evidence>
<dbReference type="CDD" id="cd07381">
    <property type="entry name" value="MPP_CapA"/>
    <property type="match status" value="1"/>
</dbReference>
<dbReference type="PANTHER" id="PTHR33393:SF13">
    <property type="entry name" value="PGA BIOSYNTHESIS PROTEIN CAPA"/>
    <property type="match status" value="1"/>
</dbReference>
<evidence type="ECO:0000256" key="2">
    <source>
        <dbReference type="SAM" id="Phobius"/>
    </source>
</evidence>
<keyword evidence="2" id="KW-0472">Membrane</keyword>
<gene>
    <name evidence="4" type="ORF">CRIB_213</name>
</gene>